<dbReference type="EC" id="2.1.1.182" evidence="7"/>
<feature type="domain" description="Ribosomal RNA adenine methylase transferase N-terminal" evidence="9">
    <location>
        <begin position="34"/>
        <end position="209"/>
    </location>
</feature>
<gene>
    <name evidence="7" type="primary">rsmA</name>
    <name evidence="7" type="synonym">ksgA</name>
    <name evidence="10" type="ORF">HMPREF9193_00889</name>
</gene>
<comment type="subcellular location">
    <subcellularLocation>
        <location evidence="7">Cytoplasm</location>
    </subcellularLocation>
</comment>
<feature type="binding site" evidence="7 8">
    <location>
        <position position="103"/>
    </location>
    <ligand>
        <name>S-adenosyl-L-methionine</name>
        <dbReference type="ChEBI" id="CHEBI:59789"/>
    </ligand>
</feature>
<comment type="similarity">
    <text evidence="7">Belongs to the class I-like SAM-binding methyltransferase superfamily. rRNA adenine N(6)-methyltransferase family. RsmA subfamily.</text>
</comment>
<protein>
    <recommendedName>
        <fullName evidence="7">Ribosomal RNA small subunit methyltransferase A</fullName>
        <ecNumber evidence="7">2.1.1.182</ecNumber>
    </recommendedName>
    <alternativeName>
        <fullName evidence="7">16S rRNA (adenine(1518)-N(6)/adenine(1519)-N(6))-dimethyltransferase</fullName>
    </alternativeName>
    <alternativeName>
        <fullName evidence="7">16S rRNA dimethyladenosine transferase</fullName>
    </alternativeName>
    <alternativeName>
        <fullName evidence="7">16S rRNA dimethylase</fullName>
    </alternativeName>
    <alternativeName>
        <fullName evidence="7">S-adenosylmethionine-6-N', N'-adenosyl(rRNA) dimethyltransferase</fullName>
    </alternativeName>
</protein>
<dbReference type="EMBL" id="AWVH01000025">
    <property type="protein sequence ID" value="ERJ93423.1"/>
    <property type="molecule type" value="Genomic_DNA"/>
</dbReference>
<evidence type="ECO:0000313" key="11">
    <source>
        <dbReference type="Proteomes" id="UP000016649"/>
    </source>
</evidence>
<feature type="binding site" evidence="7 8">
    <location>
        <position position="29"/>
    </location>
    <ligand>
        <name>S-adenosyl-L-methionine</name>
        <dbReference type="ChEBI" id="CHEBI:59789"/>
    </ligand>
</feature>
<comment type="caution">
    <text evidence="10">The sequence shown here is derived from an EMBL/GenBank/DDBJ whole genome shotgun (WGS) entry which is preliminary data.</text>
</comment>
<evidence type="ECO:0000259" key="9">
    <source>
        <dbReference type="SMART" id="SM00650"/>
    </source>
</evidence>
<reference evidence="10 11" key="1">
    <citation type="submission" date="2013-08" db="EMBL/GenBank/DDBJ databases">
        <authorList>
            <person name="Weinstock G."/>
            <person name="Sodergren E."/>
            <person name="Wylie T."/>
            <person name="Fulton L."/>
            <person name="Fulton R."/>
            <person name="Fronick C."/>
            <person name="O'Laughlin M."/>
            <person name="Godfrey J."/>
            <person name="Miner T."/>
            <person name="Herter B."/>
            <person name="Appelbaum E."/>
            <person name="Cordes M."/>
            <person name="Lek S."/>
            <person name="Wollam A."/>
            <person name="Pepin K.H."/>
            <person name="Palsikar V.B."/>
            <person name="Mitreva M."/>
            <person name="Wilson R.K."/>
        </authorList>
    </citation>
    <scope>NUCLEOTIDE SEQUENCE [LARGE SCALE GENOMIC DNA]</scope>
    <source>
        <strain evidence="10 11">ATCC 700332</strain>
    </source>
</reference>
<feature type="binding site" evidence="7 8">
    <location>
        <position position="27"/>
    </location>
    <ligand>
        <name>S-adenosyl-L-methionine</name>
        <dbReference type="ChEBI" id="CHEBI:59789"/>
    </ligand>
</feature>
<keyword evidence="6 7" id="KW-0694">RNA-binding</keyword>
<dbReference type="Gene3D" id="3.40.50.150">
    <property type="entry name" value="Vaccinia Virus protein VP39"/>
    <property type="match status" value="1"/>
</dbReference>
<dbReference type="InterPro" id="IPR011530">
    <property type="entry name" value="rRNA_adenine_dimethylase"/>
</dbReference>
<evidence type="ECO:0000256" key="1">
    <source>
        <dbReference type="ARBA" id="ARBA00022490"/>
    </source>
</evidence>
<keyword evidence="4 7" id="KW-0808">Transferase</keyword>
<dbReference type="Pfam" id="PF00398">
    <property type="entry name" value="RrnaAD"/>
    <property type="match status" value="1"/>
</dbReference>
<dbReference type="RefSeq" id="WP_021687107.1">
    <property type="nucleotide sequence ID" value="NZ_KI260564.1"/>
</dbReference>
<feature type="binding site" evidence="7 8">
    <location>
        <position position="75"/>
    </location>
    <ligand>
        <name>S-adenosyl-L-methionine</name>
        <dbReference type="ChEBI" id="CHEBI:59789"/>
    </ligand>
</feature>
<evidence type="ECO:0000313" key="10">
    <source>
        <dbReference type="EMBL" id="ERJ93423.1"/>
    </source>
</evidence>
<dbReference type="SMART" id="SM00650">
    <property type="entry name" value="rADc"/>
    <property type="match status" value="1"/>
</dbReference>
<dbReference type="PANTHER" id="PTHR11727">
    <property type="entry name" value="DIMETHYLADENOSINE TRANSFERASE"/>
    <property type="match status" value="1"/>
</dbReference>
<evidence type="ECO:0000256" key="4">
    <source>
        <dbReference type="ARBA" id="ARBA00022679"/>
    </source>
</evidence>
<name>A0ABN0NZF1_TRELE</name>
<keyword evidence="5 7" id="KW-0949">S-adenosyl-L-methionine</keyword>
<keyword evidence="2 7" id="KW-0698">rRNA processing</keyword>
<dbReference type="GO" id="GO:0016740">
    <property type="term" value="F:transferase activity"/>
    <property type="evidence" value="ECO:0007669"/>
    <property type="project" value="UniProtKB-KW"/>
</dbReference>
<dbReference type="PANTHER" id="PTHR11727:SF7">
    <property type="entry name" value="DIMETHYLADENOSINE TRANSFERASE-RELATED"/>
    <property type="match status" value="1"/>
</dbReference>
<accession>A0ABN0NZF1</accession>
<dbReference type="PROSITE" id="PS51689">
    <property type="entry name" value="SAM_RNA_A_N6_MT"/>
    <property type="match status" value="1"/>
</dbReference>
<keyword evidence="3 7" id="KW-0489">Methyltransferase</keyword>
<keyword evidence="1 7" id="KW-0963">Cytoplasm</keyword>
<evidence type="ECO:0000256" key="7">
    <source>
        <dbReference type="HAMAP-Rule" id="MF_00607"/>
    </source>
</evidence>
<dbReference type="Gene3D" id="1.10.8.100">
    <property type="entry name" value="Ribosomal RNA adenine dimethylase-like, domain 2"/>
    <property type="match status" value="1"/>
</dbReference>
<dbReference type="InterPro" id="IPR020596">
    <property type="entry name" value="rRNA_Ade_Mease_Trfase_CS"/>
</dbReference>
<dbReference type="HAMAP" id="MF_00607">
    <property type="entry name" value="16SrRNA_methyltr_A"/>
    <property type="match status" value="1"/>
</dbReference>
<proteinExistence type="inferred from homology"/>
<evidence type="ECO:0000256" key="3">
    <source>
        <dbReference type="ARBA" id="ARBA00022603"/>
    </source>
</evidence>
<dbReference type="SUPFAM" id="SSF53335">
    <property type="entry name" value="S-adenosyl-L-methionine-dependent methyltransferases"/>
    <property type="match status" value="1"/>
</dbReference>
<feature type="binding site" evidence="7 8">
    <location>
        <position position="124"/>
    </location>
    <ligand>
        <name>S-adenosyl-L-methionine</name>
        <dbReference type="ChEBI" id="CHEBI:59789"/>
    </ligand>
</feature>
<evidence type="ECO:0000256" key="6">
    <source>
        <dbReference type="ARBA" id="ARBA00022884"/>
    </source>
</evidence>
<dbReference type="PROSITE" id="PS01131">
    <property type="entry name" value="RRNA_A_DIMETH"/>
    <property type="match status" value="1"/>
</dbReference>
<dbReference type="InterPro" id="IPR020598">
    <property type="entry name" value="rRNA_Ade_methylase_Trfase_N"/>
</dbReference>
<dbReference type="NCBIfam" id="TIGR00755">
    <property type="entry name" value="ksgA"/>
    <property type="match status" value="1"/>
</dbReference>
<comment type="function">
    <text evidence="7">Specifically dimethylates two adjacent adenosines (A1518 and A1519) in the loop of a conserved hairpin near the 3'-end of 16S rRNA in the 30S particle. May play a critical role in biogenesis of 30S subunits.</text>
</comment>
<dbReference type="InterPro" id="IPR023165">
    <property type="entry name" value="rRNA_Ade_diMease-like_C"/>
</dbReference>
<evidence type="ECO:0000256" key="2">
    <source>
        <dbReference type="ARBA" id="ARBA00022552"/>
    </source>
</evidence>
<keyword evidence="11" id="KW-1185">Reference proteome</keyword>
<feature type="binding site" evidence="7 8">
    <location>
        <position position="54"/>
    </location>
    <ligand>
        <name>S-adenosyl-L-methionine</name>
        <dbReference type="ChEBI" id="CHEBI:59789"/>
    </ligand>
</feature>
<dbReference type="InterPro" id="IPR001737">
    <property type="entry name" value="KsgA/Erm"/>
</dbReference>
<dbReference type="Proteomes" id="UP000016649">
    <property type="component" value="Unassembled WGS sequence"/>
</dbReference>
<evidence type="ECO:0000256" key="5">
    <source>
        <dbReference type="ARBA" id="ARBA00022691"/>
    </source>
</evidence>
<comment type="catalytic activity">
    <reaction evidence="7">
        <text>adenosine(1518)/adenosine(1519) in 16S rRNA + 4 S-adenosyl-L-methionine = N(6)-dimethyladenosine(1518)/N(6)-dimethyladenosine(1519) in 16S rRNA + 4 S-adenosyl-L-homocysteine + 4 H(+)</text>
        <dbReference type="Rhea" id="RHEA:19609"/>
        <dbReference type="Rhea" id="RHEA-COMP:10232"/>
        <dbReference type="Rhea" id="RHEA-COMP:10233"/>
        <dbReference type="ChEBI" id="CHEBI:15378"/>
        <dbReference type="ChEBI" id="CHEBI:57856"/>
        <dbReference type="ChEBI" id="CHEBI:59789"/>
        <dbReference type="ChEBI" id="CHEBI:74411"/>
        <dbReference type="ChEBI" id="CHEBI:74493"/>
        <dbReference type="EC" id="2.1.1.182"/>
    </reaction>
</comment>
<organism evidence="10 11">
    <name type="scientific">Treponema lecithinolyticum ATCC 700332</name>
    <dbReference type="NCBI Taxonomy" id="1321815"/>
    <lineage>
        <taxon>Bacteria</taxon>
        <taxon>Pseudomonadati</taxon>
        <taxon>Spirochaetota</taxon>
        <taxon>Spirochaetia</taxon>
        <taxon>Spirochaetales</taxon>
        <taxon>Treponemataceae</taxon>
        <taxon>Treponema</taxon>
    </lineage>
</organism>
<evidence type="ECO:0000256" key="8">
    <source>
        <dbReference type="PROSITE-ProRule" id="PRU01026"/>
    </source>
</evidence>
<sequence>MDYDSPSALKQFLDERGMAMQKKFGQNFLINPRARTKIAESLELQKDMCVWEIGSGLGCLSAEILKRGGILTAFEIDRGFIQALNDIFFDEIANKTFRIVAGDVLKTWKNEYRSAVVPERVCGNLPYNIASRIIADTVSEGIRFERCVFTVQKEVAQRMAAKPASPAYSSFSVLCTWAYDVQPLMDLAGGSFWPRPNVCSQAVVLTAKKDFPGCKDIGTFLKIQRGLFASRRKTVKNNTAALYSVQAADTVLKQAGIDPLCRAETLDIKTLCALADAFYEYENEVGKTKENKGKRENA</sequence>
<dbReference type="InterPro" id="IPR029063">
    <property type="entry name" value="SAM-dependent_MTases_sf"/>
</dbReference>